<evidence type="ECO:0000256" key="2">
    <source>
        <dbReference type="SAM" id="Phobius"/>
    </source>
</evidence>
<feature type="transmembrane region" description="Helical" evidence="2">
    <location>
        <begin position="483"/>
        <end position="503"/>
    </location>
</feature>
<keyword evidence="4" id="KW-1185">Reference proteome</keyword>
<feature type="region of interest" description="Disordered" evidence="1">
    <location>
        <begin position="1"/>
        <end position="20"/>
    </location>
</feature>
<keyword evidence="2" id="KW-0812">Transmembrane</keyword>
<dbReference type="EMBL" id="BRXX01000035">
    <property type="protein sequence ID" value="GMH84263.1"/>
    <property type="molecule type" value="Genomic_DNA"/>
</dbReference>
<organism evidence="3 4">
    <name type="scientific">Triparma verrucosa</name>
    <dbReference type="NCBI Taxonomy" id="1606542"/>
    <lineage>
        <taxon>Eukaryota</taxon>
        <taxon>Sar</taxon>
        <taxon>Stramenopiles</taxon>
        <taxon>Ochrophyta</taxon>
        <taxon>Bolidophyceae</taxon>
        <taxon>Parmales</taxon>
        <taxon>Triparmaceae</taxon>
        <taxon>Triparma</taxon>
    </lineage>
</organism>
<keyword evidence="2" id="KW-1133">Transmembrane helix</keyword>
<reference evidence="4" key="1">
    <citation type="journal article" date="2023" name="Commun. Biol.">
        <title>Genome analysis of Parmales, the sister group of diatoms, reveals the evolutionary specialization of diatoms from phago-mixotrophs to photoautotrophs.</title>
        <authorList>
            <person name="Ban H."/>
            <person name="Sato S."/>
            <person name="Yoshikawa S."/>
            <person name="Yamada K."/>
            <person name="Nakamura Y."/>
            <person name="Ichinomiya M."/>
            <person name="Sato N."/>
            <person name="Blanc-Mathieu R."/>
            <person name="Endo H."/>
            <person name="Kuwata A."/>
            <person name="Ogata H."/>
        </authorList>
    </citation>
    <scope>NUCLEOTIDE SEQUENCE [LARGE SCALE GENOMIC DNA]</scope>
    <source>
        <strain evidence="4">NIES 3699</strain>
    </source>
</reference>
<evidence type="ECO:0000313" key="3">
    <source>
        <dbReference type="EMBL" id="GMH84263.1"/>
    </source>
</evidence>
<evidence type="ECO:0000256" key="1">
    <source>
        <dbReference type="SAM" id="MobiDB-lite"/>
    </source>
</evidence>
<evidence type="ECO:0000313" key="4">
    <source>
        <dbReference type="Proteomes" id="UP001165160"/>
    </source>
</evidence>
<keyword evidence="2" id="KW-0472">Membrane</keyword>
<gene>
    <name evidence="3" type="ORF">TrVE_jg7720</name>
</gene>
<proteinExistence type="predicted"/>
<feature type="transmembrane region" description="Helical" evidence="2">
    <location>
        <begin position="456"/>
        <end position="477"/>
    </location>
</feature>
<feature type="transmembrane region" description="Helical" evidence="2">
    <location>
        <begin position="331"/>
        <end position="347"/>
    </location>
</feature>
<comment type="caution">
    <text evidence="3">The sequence shown here is derived from an EMBL/GenBank/DDBJ whole genome shotgun (WGS) entry which is preliminary data.</text>
</comment>
<protein>
    <submittedName>
        <fullName evidence="3">Uncharacterized protein</fullName>
    </submittedName>
</protein>
<sequence length="600" mass="68784">MKISQTPETTPSPPDATAAATTPSDWLDLLLPRQHKPRFFASDLHDIIYSVGVEPDIESMHKLLETLSSPSPAETLQGLQSILKDFGVTFSELTTKLNYYRRNRRLPLRPDHLTFKLKPMRKYFLGRAFSMTFMPVYQMRLTKYYFPRATPNETSIYNFTQTYITGLLSTVTLAILLLTLLYILHIDTKMTVDEWNILVDVLLTTILPFAQAARESIVWSIEGQRLKETSHYYRHILVYSSFRRPEMSGLETVHRMFIETGEKDMVYLLTKHSAHTYARNEAMKRTKSMMRRRSTIDEEIMKSKVKYSDIESELMRVDKQYNLCVMSINKWFPLILAIAFAFIPTIINYRTGALTIFDNSCPGIAKFAGALEIVIIFFVSYSTNLVLLTDAFNSTLCMLKFARWLINSLKTENMDSSHELRLDSPDQVQAFDQLHRYIFTTFFWESYFHIKAFEMMTLIAILACIAVFSISLLNLPISGPLVLLWLIGATITAAMAFVFHFTAKTHSILTKDIVKGLRAQRRLNNIHYELQQNDEELGLAADLQKANSLIDDLCQAIIDEHDPVKLWGVLPLTKENTIKMAGAMAASLFTTVLRIAMTSK</sequence>
<dbReference type="Proteomes" id="UP001165160">
    <property type="component" value="Unassembled WGS sequence"/>
</dbReference>
<feature type="transmembrane region" description="Helical" evidence="2">
    <location>
        <begin position="124"/>
        <end position="142"/>
    </location>
</feature>
<accession>A0A9W7BCI8</accession>
<feature type="transmembrane region" description="Helical" evidence="2">
    <location>
        <begin position="367"/>
        <end position="388"/>
    </location>
</feature>
<name>A0A9W7BCI8_9STRA</name>
<dbReference type="AlphaFoldDB" id="A0A9W7BCI8"/>
<feature type="transmembrane region" description="Helical" evidence="2">
    <location>
        <begin position="162"/>
        <end position="184"/>
    </location>
</feature>